<dbReference type="Pfam" id="PF04773">
    <property type="entry name" value="FecR"/>
    <property type="match status" value="1"/>
</dbReference>
<dbReference type="Pfam" id="PF16344">
    <property type="entry name" value="FecR_C"/>
    <property type="match status" value="1"/>
</dbReference>
<dbReference type="STRING" id="408074.SAMN05660909_01791"/>
<evidence type="ECO:0000256" key="1">
    <source>
        <dbReference type="SAM" id="Phobius"/>
    </source>
</evidence>
<organism evidence="4 5">
    <name type="scientific">Chitinophaga terrae</name>
    <name type="common">ex Kim and Jung 2007</name>
    <dbReference type="NCBI Taxonomy" id="408074"/>
    <lineage>
        <taxon>Bacteria</taxon>
        <taxon>Pseudomonadati</taxon>
        <taxon>Bacteroidota</taxon>
        <taxon>Chitinophagia</taxon>
        <taxon>Chitinophagales</taxon>
        <taxon>Chitinophagaceae</taxon>
        <taxon>Chitinophaga</taxon>
    </lineage>
</organism>
<feature type="domain" description="FecR protein" evidence="2">
    <location>
        <begin position="181"/>
        <end position="277"/>
    </location>
</feature>
<dbReference type="RefSeq" id="WP_089760776.1">
    <property type="nucleotide sequence ID" value="NZ_BKAT01000009.1"/>
</dbReference>
<dbReference type="Proteomes" id="UP000199656">
    <property type="component" value="Unassembled WGS sequence"/>
</dbReference>
<dbReference type="GO" id="GO:0016989">
    <property type="term" value="F:sigma factor antagonist activity"/>
    <property type="evidence" value="ECO:0007669"/>
    <property type="project" value="TreeGrafter"/>
</dbReference>
<dbReference type="AlphaFoldDB" id="A0A1H4AVJ5"/>
<evidence type="ECO:0000313" key="5">
    <source>
        <dbReference type="Proteomes" id="UP000199656"/>
    </source>
</evidence>
<dbReference type="InterPro" id="IPR006860">
    <property type="entry name" value="FecR"/>
</dbReference>
<dbReference type="InterPro" id="IPR012373">
    <property type="entry name" value="Ferrdict_sens_TM"/>
</dbReference>
<gene>
    <name evidence="4" type="ORF">SAMN05660909_01791</name>
</gene>
<dbReference type="Gene3D" id="3.55.50.30">
    <property type="match status" value="1"/>
</dbReference>
<keyword evidence="1" id="KW-0472">Membrane</keyword>
<dbReference type="PANTHER" id="PTHR30273">
    <property type="entry name" value="PERIPLASMIC SIGNAL SENSOR AND SIGMA FACTOR ACTIVATOR FECR-RELATED"/>
    <property type="match status" value="1"/>
</dbReference>
<dbReference type="Gene3D" id="2.60.120.1440">
    <property type="match status" value="1"/>
</dbReference>
<dbReference type="InterPro" id="IPR032508">
    <property type="entry name" value="FecR_C"/>
</dbReference>
<evidence type="ECO:0000259" key="3">
    <source>
        <dbReference type="Pfam" id="PF16344"/>
    </source>
</evidence>
<keyword evidence="1" id="KW-0812">Transmembrane</keyword>
<feature type="transmembrane region" description="Helical" evidence="1">
    <location>
        <begin position="89"/>
        <end position="109"/>
    </location>
</feature>
<dbReference type="PANTHER" id="PTHR30273:SF2">
    <property type="entry name" value="PROTEIN FECR"/>
    <property type="match status" value="1"/>
</dbReference>
<keyword evidence="5" id="KW-1185">Reference proteome</keyword>
<evidence type="ECO:0000259" key="2">
    <source>
        <dbReference type="Pfam" id="PF04773"/>
    </source>
</evidence>
<dbReference type="OrthoDB" id="640652at2"/>
<protein>
    <submittedName>
        <fullName evidence="4">FecR family protein</fullName>
    </submittedName>
</protein>
<dbReference type="EMBL" id="FNRL01000006">
    <property type="protein sequence ID" value="SEA39871.1"/>
    <property type="molecule type" value="Genomic_DNA"/>
</dbReference>
<reference evidence="5" key="1">
    <citation type="submission" date="2016-10" db="EMBL/GenBank/DDBJ databases">
        <authorList>
            <person name="Varghese N."/>
            <person name="Submissions S."/>
        </authorList>
    </citation>
    <scope>NUCLEOTIDE SEQUENCE [LARGE SCALE GENOMIC DNA]</scope>
    <source>
        <strain evidence="5">DSM 23920</strain>
    </source>
</reference>
<name>A0A1H4AVJ5_9BACT</name>
<feature type="domain" description="Protein FecR C-terminal" evidence="3">
    <location>
        <begin position="319"/>
        <end position="385"/>
    </location>
</feature>
<accession>A0A1H4AVJ5</accession>
<proteinExistence type="predicted"/>
<evidence type="ECO:0000313" key="4">
    <source>
        <dbReference type="EMBL" id="SEA39871.1"/>
    </source>
</evidence>
<keyword evidence="1" id="KW-1133">Transmembrane helix</keyword>
<sequence>MEPNNFPVKDLLQKFLDGVITDAESEALFAWLKENPAAAESPELESLLEEVYHRSFEEPPALSPAAGARILDRLMESTAAPVVPMRRRWIPYAAAVALLLTAAGTAMLVMRNKKAAQPLAGNTIAAPAKPGNHAMLTLASGQQIRLDSAYGDIVKSGDLQVNNNKGELDYKGNANTAELHTLTTPKGGQYRLTLPDGTNVWLNAASSITFPTAFNGKYRQVKMTGEVYFDIKQQASQPFMVNIDGKASVEVLGTEFNVNAYPDEPGIRTTLLQGSVRMLHHNATAVLKPGQQAVVSNDQLNVTTSADTEMVVAWKEGLFRFEHTPLDAVLRQLARWYDVQVVYEQGVPGILFSGEIKRDLDLNQALTVLSTMGVHYRVEGRKLIIMP</sequence>